<dbReference type="EMBL" id="JBHSMI010000023">
    <property type="protein sequence ID" value="MFC5403208.1"/>
    <property type="molecule type" value="Genomic_DNA"/>
</dbReference>
<feature type="chain" id="PRO_5046556993" description="PepSY domain-containing protein" evidence="1">
    <location>
        <begin position="26"/>
        <end position="164"/>
    </location>
</feature>
<reference evidence="3" key="1">
    <citation type="journal article" date="2019" name="Int. J. Syst. Evol. Microbiol.">
        <title>The Global Catalogue of Microorganisms (GCM) 10K type strain sequencing project: providing services to taxonomists for standard genome sequencing and annotation.</title>
        <authorList>
            <consortium name="The Broad Institute Genomics Platform"/>
            <consortium name="The Broad Institute Genome Sequencing Center for Infectious Disease"/>
            <person name="Wu L."/>
            <person name="Ma J."/>
        </authorList>
    </citation>
    <scope>NUCLEOTIDE SEQUENCE [LARGE SCALE GENOMIC DNA]</scope>
    <source>
        <strain evidence="3">CGMCC 1.18575</strain>
    </source>
</reference>
<gene>
    <name evidence="2" type="ORF">ACFPOF_10760</name>
</gene>
<evidence type="ECO:0000313" key="3">
    <source>
        <dbReference type="Proteomes" id="UP001596113"/>
    </source>
</evidence>
<keyword evidence="3" id="KW-1185">Reference proteome</keyword>
<comment type="caution">
    <text evidence="2">The sequence shown here is derived from an EMBL/GenBank/DDBJ whole genome shotgun (WGS) entry which is preliminary data.</text>
</comment>
<keyword evidence="1" id="KW-0732">Signal</keyword>
<accession>A0ABW0HRN5</accession>
<feature type="signal peptide" evidence="1">
    <location>
        <begin position="1"/>
        <end position="25"/>
    </location>
</feature>
<evidence type="ECO:0000256" key="1">
    <source>
        <dbReference type="SAM" id="SignalP"/>
    </source>
</evidence>
<dbReference type="Proteomes" id="UP001596113">
    <property type="component" value="Unassembled WGS sequence"/>
</dbReference>
<name>A0ABW0HRN5_9BACL</name>
<evidence type="ECO:0008006" key="4">
    <source>
        <dbReference type="Google" id="ProtNLM"/>
    </source>
</evidence>
<evidence type="ECO:0000313" key="2">
    <source>
        <dbReference type="EMBL" id="MFC5403208.1"/>
    </source>
</evidence>
<sequence length="164" mass="17676">MKRKNGIAVLILAAAVTTVSSYALKANAGQDTSSPITAHDQAALQMDGVTLKKPDAAANLTNEQAISIASKYAPGYAKEANDINAEYQLMTNNHFALFSEAAKEKNPQLQKEGFLKDTPVYIVTFKGITKKGHASIGQEPVVNHEFNVVVDANSGEVLYAFTYR</sequence>
<organism evidence="2 3">
    <name type="scientific">Cohnella soli</name>
    <dbReference type="NCBI Taxonomy" id="425005"/>
    <lineage>
        <taxon>Bacteria</taxon>
        <taxon>Bacillati</taxon>
        <taxon>Bacillota</taxon>
        <taxon>Bacilli</taxon>
        <taxon>Bacillales</taxon>
        <taxon>Paenibacillaceae</taxon>
        <taxon>Cohnella</taxon>
    </lineage>
</organism>
<proteinExistence type="predicted"/>
<protein>
    <recommendedName>
        <fullName evidence="4">PepSY domain-containing protein</fullName>
    </recommendedName>
</protein>
<dbReference type="RefSeq" id="WP_378132361.1">
    <property type="nucleotide sequence ID" value="NZ_JBHSMI010000023.1"/>
</dbReference>